<dbReference type="AlphaFoldDB" id="A0A2W1JLX3"/>
<dbReference type="OrthoDB" id="6989522at2"/>
<dbReference type="InterPro" id="IPR051873">
    <property type="entry name" value="KNR4/SMI1_regulator"/>
</dbReference>
<dbReference type="Gene3D" id="3.40.1580.10">
    <property type="entry name" value="SMI1/KNR4-like"/>
    <property type="match status" value="1"/>
</dbReference>
<dbReference type="PANTHER" id="PTHR47432:SF1">
    <property type="entry name" value="CELL WALL ASSEMBLY REGULATOR SMI1"/>
    <property type="match status" value="1"/>
</dbReference>
<proteinExistence type="predicted"/>
<dbReference type="SUPFAM" id="SSF160631">
    <property type="entry name" value="SMI1/KNR4-like"/>
    <property type="match status" value="1"/>
</dbReference>
<keyword evidence="3" id="KW-1185">Reference proteome</keyword>
<dbReference type="Proteomes" id="UP000248857">
    <property type="component" value="Unassembled WGS sequence"/>
</dbReference>
<comment type="caution">
    <text evidence="2">The sequence shown here is derived from an EMBL/GenBank/DDBJ whole genome shotgun (WGS) entry which is preliminary data.</text>
</comment>
<dbReference type="EMBL" id="PQWO01000010">
    <property type="protein sequence ID" value="PZD72455.1"/>
    <property type="molecule type" value="Genomic_DNA"/>
</dbReference>
<reference evidence="2 3" key="1">
    <citation type="journal article" date="2018" name="Sci. Rep.">
        <title>A novel species of the marine cyanobacterium Acaryochloris with a unique pigment content and lifestyle.</title>
        <authorList>
            <person name="Partensky F."/>
            <person name="Six C."/>
            <person name="Ratin M."/>
            <person name="Garczarek L."/>
            <person name="Vaulot D."/>
            <person name="Probert I."/>
            <person name="Calteau A."/>
            <person name="Gourvil P."/>
            <person name="Marie D."/>
            <person name="Grebert T."/>
            <person name="Bouchier C."/>
            <person name="Le Panse S."/>
            <person name="Gachenot M."/>
            <person name="Rodriguez F."/>
            <person name="Garrido J.L."/>
        </authorList>
    </citation>
    <scope>NUCLEOTIDE SEQUENCE [LARGE SCALE GENOMIC DNA]</scope>
    <source>
        <strain evidence="2 3">RCC1774</strain>
    </source>
</reference>
<gene>
    <name evidence="2" type="ORF">C1752_03556</name>
</gene>
<organism evidence="2 3">
    <name type="scientific">Acaryochloris thomasi RCC1774</name>
    <dbReference type="NCBI Taxonomy" id="1764569"/>
    <lineage>
        <taxon>Bacteria</taxon>
        <taxon>Bacillati</taxon>
        <taxon>Cyanobacteriota</taxon>
        <taxon>Cyanophyceae</taxon>
        <taxon>Acaryochloridales</taxon>
        <taxon>Acaryochloridaceae</taxon>
        <taxon>Acaryochloris</taxon>
        <taxon>Acaryochloris thomasi</taxon>
    </lineage>
</organism>
<protein>
    <recommendedName>
        <fullName evidence="1">Knr4/Smi1-like domain-containing protein</fullName>
    </recommendedName>
</protein>
<evidence type="ECO:0000313" key="2">
    <source>
        <dbReference type="EMBL" id="PZD72455.1"/>
    </source>
</evidence>
<sequence>MQEIWDRIEAGLAIHAPSIIPLLQPGASEEDIKNAETKLGIEFPEDVRESYRIHNGRLDEEGFLSGWTEFYSLEDIFRQWDIWREVLETEPLIDFQREIEGPIKPDLFNLRWIPLLGNGCGDHCCLDLDPSPEGQVGQVIVLIHDDLDMEVSAPSFRALLANFADELHAGTYTFSEEYGGLIAVTDLAEFQEEDRKYAQFMQQYPDQKQAHEAFYEYKRQKAKNH</sequence>
<dbReference type="InterPro" id="IPR018958">
    <property type="entry name" value="Knr4/Smi1-like_dom"/>
</dbReference>
<dbReference type="PANTHER" id="PTHR47432">
    <property type="entry name" value="CELL WALL ASSEMBLY REGULATOR SMI1"/>
    <property type="match status" value="1"/>
</dbReference>
<name>A0A2W1JLX3_9CYAN</name>
<dbReference type="InterPro" id="IPR037883">
    <property type="entry name" value="Knr4/Smi1-like_sf"/>
</dbReference>
<feature type="domain" description="Knr4/Smi1-like" evidence="1">
    <location>
        <begin position="26"/>
        <end position="162"/>
    </location>
</feature>
<dbReference type="SMART" id="SM00860">
    <property type="entry name" value="SMI1_KNR4"/>
    <property type="match status" value="1"/>
</dbReference>
<evidence type="ECO:0000313" key="3">
    <source>
        <dbReference type="Proteomes" id="UP000248857"/>
    </source>
</evidence>
<accession>A0A2W1JLX3</accession>
<evidence type="ECO:0000259" key="1">
    <source>
        <dbReference type="SMART" id="SM00860"/>
    </source>
</evidence>
<dbReference type="RefSeq" id="WP_110986986.1">
    <property type="nucleotide sequence ID" value="NZ_CAWNWM010000010.1"/>
</dbReference>
<dbReference type="Pfam" id="PF09346">
    <property type="entry name" value="SMI1_KNR4"/>
    <property type="match status" value="1"/>
</dbReference>